<protein>
    <recommendedName>
        <fullName evidence="4">Seven TM Receptor</fullName>
    </recommendedName>
</protein>
<dbReference type="GO" id="GO:0042048">
    <property type="term" value="P:olfactory behavior"/>
    <property type="evidence" value="ECO:0007669"/>
    <property type="project" value="TreeGrafter"/>
</dbReference>
<dbReference type="PANTHER" id="PTHR22943:SF20">
    <property type="entry name" value="SEVEN TM RECEPTOR"/>
    <property type="match status" value="1"/>
</dbReference>
<evidence type="ECO:0000313" key="3">
    <source>
        <dbReference type="Proteomes" id="UP000008068"/>
    </source>
</evidence>
<dbReference type="eggNOG" id="ENOG502RVUE">
    <property type="taxonomic scope" value="Eukaryota"/>
</dbReference>
<feature type="transmembrane region" description="Helical" evidence="1">
    <location>
        <begin position="117"/>
        <end position="142"/>
    </location>
</feature>
<organism evidence="3">
    <name type="scientific">Caenorhabditis brenneri</name>
    <name type="common">Nematode worm</name>
    <dbReference type="NCBI Taxonomy" id="135651"/>
    <lineage>
        <taxon>Eukaryota</taxon>
        <taxon>Metazoa</taxon>
        <taxon>Ecdysozoa</taxon>
        <taxon>Nematoda</taxon>
        <taxon>Chromadorea</taxon>
        <taxon>Rhabditida</taxon>
        <taxon>Rhabditina</taxon>
        <taxon>Rhabditomorpha</taxon>
        <taxon>Rhabditoidea</taxon>
        <taxon>Rhabditidae</taxon>
        <taxon>Peloderinae</taxon>
        <taxon>Caenorhabditis</taxon>
    </lineage>
</organism>
<sequence>MHISKKAMNIIPSNNLELVVYTDRLSSQFTRDLNSVMKEFGLKVEENLYIAPYFYEKNSNGTVSIYYPSFISIIVDSMIINVSIFTACFFGFKCYSTLKTSEDLSTSQNFRILQTQFVYSLVAQTLIPIFMMHIPAFSMFVFTFLNVDVGPLSGIVTIAIALFPAVDPLPTLFIVKNYRRAIQLYISSILHKIAKMLESSDTGTSQNQSRVVPRTV</sequence>
<dbReference type="PANTHER" id="PTHR22943">
    <property type="entry name" value="7-TRANSMEMBRANE DOMAIN RECEPTOR C.ELEGANS"/>
    <property type="match status" value="1"/>
</dbReference>
<dbReference type="SUPFAM" id="SSF81321">
    <property type="entry name" value="Family A G protein-coupled receptor-like"/>
    <property type="match status" value="1"/>
</dbReference>
<keyword evidence="1" id="KW-0812">Transmembrane</keyword>
<dbReference type="Pfam" id="PF10326">
    <property type="entry name" value="7TM_GPCR_Str"/>
    <property type="match status" value="1"/>
</dbReference>
<accession>G0MTQ4</accession>
<dbReference type="InParanoid" id="G0MTQ4"/>
<evidence type="ECO:0000313" key="2">
    <source>
        <dbReference type="EMBL" id="EGT43652.1"/>
    </source>
</evidence>
<keyword evidence="3" id="KW-1185">Reference proteome</keyword>
<dbReference type="AlphaFoldDB" id="G0MTQ4"/>
<dbReference type="EMBL" id="GL379811">
    <property type="protein sequence ID" value="EGT43652.1"/>
    <property type="molecule type" value="Genomic_DNA"/>
</dbReference>
<dbReference type="GO" id="GO:0005886">
    <property type="term" value="C:plasma membrane"/>
    <property type="evidence" value="ECO:0007669"/>
    <property type="project" value="TreeGrafter"/>
</dbReference>
<dbReference type="InterPro" id="IPR019428">
    <property type="entry name" value="7TM_GPCR_serpentine_rcpt_Str"/>
</dbReference>
<dbReference type="Proteomes" id="UP000008068">
    <property type="component" value="Unassembled WGS sequence"/>
</dbReference>
<feature type="transmembrane region" description="Helical" evidence="1">
    <location>
        <begin position="65"/>
        <end position="92"/>
    </location>
</feature>
<keyword evidence="1" id="KW-1133">Transmembrane helix</keyword>
<dbReference type="GO" id="GO:0038022">
    <property type="term" value="F:G protein-coupled olfactory receptor activity"/>
    <property type="evidence" value="ECO:0007669"/>
    <property type="project" value="TreeGrafter"/>
</dbReference>
<evidence type="ECO:0000256" key="1">
    <source>
        <dbReference type="SAM" id="Phobius"/>
    </source>
</evidence>
<dbReference type="HOGENOM" id="CLU_036335_5_2_1"/>
<gene>
    <name evidence="2" type="ORF">CAEBREN_31225</name>
</gene>
<dbReference type="OrthoDB" id="5847814at2759"/>
<proteinExistence type="predicted"/>
<keyword evidence="1" id="KW-0472">Membrane</keyword>
<evidence type="ECO:0008006" key="4">
    <source>
        <dbReference type="Google" id="ProtNLM"/>
    </source>
</evidence>
<reference evidence="3" key="1">
    <citation type="submission" date="2011-07" db="EMBL/GenBank/DDBJ databases">
        <authorList>
            <consortium name="Caenorhabditis brenneri Sequencing and Analysis Consortium"/>
            <person name="Wilson R.K."/>
        </authorList>
    </citation>
    <scope>NUCLEOTIDE SEQUENCE [LARGE SCALE GENOMIC DNA]</scope>
    <source>
        <strain evidence="3">PB2801</strain>
    </source>
</reference>
<name>G0MTQ4_CAEBE</name>
<feature type="transmembrane region" description="Helical" evidence="1">
    <location>
        <begin position="154"/>
        <end position="175"/>
    </location>
</feature>